<dbReference type="AlphaFoldDB" id="Q2SIA3"/>
<dbReference type="RefSeq" id="WP_011396690.1">
    <property type="nucleotide sequence ID" value="NC_007645.1"/>
</dbReference>
<name>Q2SIA3_HAHCH</name>
<evidence type="ECO:0008006" key="3">
    <source>
        <dbReference type="Google" id="ProtNLM"/>
    </source>
</evidence>
<dbReference type="OrthoDB" id="428577at2"/>
<evidence type="ECO:0000313" key="1">
    <source>
        <dbReference type="EMBL" id="ABC29621.1"/>
    </source>
</evidence>
<dbReference type="InterPro" id="IPR012341">
    <property type="entry name" value="6hp_glycosidase-like_sf"/>
</dbReference>
<keyword evidence="2" id="KW-1185">Reference proteome</keyword>
<evidence type="ECO:0000313" key="2">
    <source>
        <dbReference type="Proteomes" id="UP000000238"/>
    </source>
</evidence>
<dbReference type="SUPFAM" id="SSF48208">
    <property type="entry name" value="Six-hairpin glycosidases"/>
    <property type="match status" value="1"/>
</dbReference>
<dbReference type="EMBL" id="CP000155">
    <property type="protein sequence ID" value="ABC29621.1"/>
    <property type="molecule type" value="Genomic_DNA"/>
</dbReference>
<accession>Q2SIA3</accession>
<proteinExistence type="predicted"/>
<dbReference type="Gene3D" id="1.50.10.10">
    <property type="match status" value="1"/>
</dbReference>
<dbReference type="GO" id="GO:0005975">
    <property type="term" value="P:carbohydrate metabolic process"/>
    <property type="evidence" value="ECO:0007669"/>
    <property type="project" value="InterPro"/>
</dbReference>
<organism evidence="1 2">
    <name type="scientific">Hahella chejuensis (strain KCTC 2396)</name>
    <dbReference type="NCBI Taxonomy" id="349521"/>
    <lineage>
        <taxon>Bacteria</taxon>
        <taxon>Pseudomonadati</taxon>
        <taxon>Pseudomonadota</taxon>
        <taxon>Gammaproteobacteria</taxon>
        <taxon>Oceanospirillales</taxon>
        <taxon>Hahellaceae</taxon>
        <taxon>Hahella</taxon>
    </lineage>
</organism>
<dbReference type="eggNOG" id="COG2814">
    <property type="taxonomic scope" value="Bacteria"/>
</dbReference>
<protein>
    <recommendedName>
        <fullName evidence="3">Unsaturated glucuronyl hydrolase</fullName>
    </recommendedName>
</protein>
<gene>
    <name evidence="1" type="ordered locus">HCH_02844</name>
</gene>
<dbReference type="KEGG" id="hch:HCH_02844"/>
<dbReference type="Proteomes" id="UP000000238">
    <property type="component" value="Chromosome"/>
</dbReference>
<dbReference type="CAZy" id="GH88">
    <property type="family name" value="Glycoside Hydrolase Family 88"/>
</dbReference>
<sequence>MSKLPTSHWDAAALSQQEISKAIALLTRRLDVIDAQCGAGFPLFSPDGAHWKVSSGGSWMGGFWAGCWGLRALVSESAKDRDKALTLCAALSDKLQADTLNRSLIFWYGPALCGRWFSDPDAQHLASQAATAVASSFDPELGYMPLGCDMGGGVDGRQRLSVDSLAATIQLMQVNDDEALDKAARAHTDALVAACFTASGACSAEAQSTLQQEPRQSILQALDRPGGWSRGQAWAMLGLSHAAIHWGSPYLDYARAACVYWRRSRRTPFPADRPERSDSLSDPSATLIAAIAILSLSELLDDGDSWRAYAAQQIAALVRSSYFVRRDGAAHPGAFKGACYRTGPAGCELVESPWSSFFLLQALCMLAGLIDGTEQGTQLRSVNPADK</sequence>
<dbReference type="InterPro" id="IPR008928">
    <property type="entry name" value="6-hairpin_glycosidase_sf"/>
</dbReference>
<dbReference type="STRING" id="349521.HCH_02844"/>
<reference evidence="1 2" key="1">
    <citation type="journal article" date="2005" name="Nucleic Acids Res.">
        <title>Genomic blueprint of Hahella chejuensis, a marine microbe producing an algicidal agent.</title>
        <authorList>
            <person name="Jeong H."/>
            <person name="Yim J.H."/>
            <person name="Lee C."/>
            <person name="Choi S.-H."/>
            <person name="Park Y.K."/>
            <person name="Yoon S.H."/>
            <person name="Hur C.-G."/>
            <person name="Kang H.-Y."/>
            <person name="Kim D."/>
            <person name="Lee H.H."/>
            <person name="Park K.H."/>
            <person name="Park S.-H."/>
            <person name="Park H.-S."/>
            <person name="Lee H.K."/>
            <person name="Oh T.K."/>
            <person name="Kim J.F."/>
        </authorList>
    </citation>
    <scope>NUCLEOTIDE SEQUENCE [LARGE SCALE GENOMIC DNA]</scope>
    <source>
        <strain evidence="1 2">KCTC 2396</strain>
    </source>
</reference>
<dbReference type="HOGENOM" id="CLU_027158_1_0_6"/>